<proteinExistence type="predicted"/>
<evidence type="ECO:0000313" key="2">
    <source>
        <dbReference type="Proteomes" id="UP000385207"/>
    </source>
</evidence>
<gene>
    <name evidence="1" type="ORF">PS862_05036</name>
</gene>
<evidence type="ECO:0000313" key="1">
    <source>
        <dbReference type="EMBL" id="VVP43999.1"/>
    </source>
</evidence>
<reference evidence="1 2" key="1">
    <citation type="submission" date="2019-09" db="EMBL/GenBank/DDBJ databases">
        <authorList>
            <person name="Chandra G."/>
            <person name="Truman W A."/>
        </authorList>
    </citation>
    <scope>NUCLEOTIDE SEQUENCE [LARGE SCALE GENOMIC DNA]</scope>
    <source>
        <strain evidence="1">PS862</strain>
    </source>
</reference>
<dbReference type="Proteomes" id="UP000385207">
    <property type="component" value="Unassembled WGS sequence"/>
</dbReference>
<protein>
    <submittedName>
        <fullName evidence="1">Uncharacterized protein</fullName>
    </submittedName>
</protein>
<name>A0A5E7P3U6_PSEFL</name>
<dbReference type="OrthoDB" id="7014725at2"/>
<accession>A0A5E7P3U6</accession>
<organism evidence="1 2">
    <name type="scientific">Pseudomonas fluorescens</name>
    <dbReference type="NCBI Taxonomy" id="294"/>
    <lineage>
        <taxon>Bacteria</taxon>
        <taxon>Pseudomonadati</taxon>
        <taxon>Pseudomonadota</taxon>
        <taxon>Gammaproteobacteria</taxon>
        <taxon>Pseudomonadales</taxon>
        <taxon>Pseudomonadaceae</taxon>
        <taxon>Pseudomonas</taxon>
    </lineage>
</organism>
<dbReference type="RefSeq" id="WP_150785028.1">
    <property type="nucleotide sequence ID" value="NZ_CABVII010000029.1"/>
</dbReference>
<sequence>MSDSNGEEISYWMAKETLAEHLAPLLVHYDVKWRGHGVIYVDHEQYNIDTAHRVLADLSASLGVPIPLVRSRLVDLGWFNDVRSILPVRDGVARVIDKLASWEADDPETDEEYGQD</sequence>
<dbReference type="AlphaFoldDB" id="A0A5E7P3U6"/>
<dbReference type="EMBL" id="CABVII010000029">
    <property type="protein sequence ID" value="VVP43999.1"/>
    <property type="molecule type" value="Genomic_DNA"/>
</dbReference>